<organism evidence="2 3">
    <name type="scientific">Thermoactinomyces mirandus</name>
    <dbReference type="NCBI Taxonomy" id="2756294"/>
    <lineage>
        <taxon>Bacteria</taxon>
        <taxon>Bacillati</taxon>
        <taxon>Bacillota</taxon>
        <taxon>Bacilli</taxon>
        <taxon>Bacillales</taxon>
        <taxon>Thermoactinomycetaceae</taxon>
        <taxon>Thermoactinomyces</taxon>
    </lineage>
</organism>
<dbReference type="InterPro" id="IPR007404">
    <property type="entry name" value="YdjM-like"/>
</dbReference>
<feature type="transmembrane region" description="Helical" evidence="1">
    <location>
        <begin position="117"/>
        <end position="135"/>
    </location>
</feature>
<dbReference type="Proteomes" id="UP000538292">
    <property type="component" value="Unassembled WGS sequence"/>
</dbReference>
<evidence type="ECO:0000313" key="3">
    <source>
        <dbReference type="Proteomes" id="UP000538292"/>
    </source>
</evidence>
<dbReference type="Pfam" id="PF04307">
    <property type="entry name" value="YdjM"/>
    <property type="match status" value="1"/>
</dbReference>
<evidence type="ECO:0000256" key="1">
    <source>
        <dbReference type="SAM" id="Phobius"/>
    </source>
</evidence>
<feature type="transmembrane region" description="Helical" evidence="1">
    <location>
        <begin position="89"/>
        <end position="105"/>
    </location>
</feature>
<keyword evidence="1" id="KW-0472">Membrane</keyword>
<comment type="caution">
    <text evidence="2">The sequence shown here is derived from an EMBL/GenBank/DDBJ whole genome shotgun (WGS) entry which is preliminary data.</text>
</comment>
<dbReference type="RefSeq" id="WP_181738348.1">
    <property type="nucleotide sequence ID" value="NZ_JACEOL010000014.1"/>
</dbReference>
<gene>
    <name evidence="2" type="ORF">H2C83_04775</name>
</gene>
<proteinExistence type="predicted"/>
<dbReference type="GO" id="GO:0016787">
    <property type="term" value="F:hydrolase activity"/>
    <property type="evidence" value="ECO:0007669"/>
    <property type="project" value="UniProtKB-KW"/>
</dbReference>
<keyword evidence="2" id="KW-0378">Hydrolase</keyword>
<keyword evidence="3" id="KW-1185">Reference proteome</keyword>
<dbReference type="PANTHER" id="PTHR35531:SF1">
    <property type="entry name" value="INNER MEMBRANE PROTEIN YBCI-RELATED"/>
    <property type="match status" value="1"/>
</dbReference>
<keyword evidence="1" id="KW-0812">Transmembrane</keyword>
<protein>
    <submittedName>
        <fullName evidence="2">Metal-dependent hydrolase</fullName>
    </submittedName>
</protein>
<reference evidence="2 3" key="1">
    <citation type="submission" date="2020-07" db="EMBL/GenBank/DDBJ databases">
        <title>Thermoactinomyces phylogeny.</title>
        <authorList>
            <person name="Dunlap C."/>
        </authorList>
    </citation>
    <scope>NUCLEOTIDE SEQUENCE [LARGE SCALE GENOMIC DNA]</scope>
    <source>
        <strain evidence="2 3">AMNI-1</strain>
    </source>
</reference>
<feature type="transmembrane region" description="Helical" evidence="1">
    <location>
        <begin position="179"/>
        <end position="201"/>
    </location>
</feature>
<name>A0A7W1XQX3_9BACL</name>
<dbReference type="EMBL" id="JACEOL010000014">
    <property type="protein sequence ID" value="MBA4601644.1"/>
    <property type="molecule type" value="Genomic_DNA"/>
</dbReference>
<dbReference type="AlphaFoldDB" id="A0A7W1XQX3"/>
<sequence>MVGRTHFAIGLASGVGLAVASGNPDDVGHLGLTIVAAGIASIIPDIDEDGSLINNFIFPSLRRRYRSFTLAALGIVMIALYLVKDLPLWVLLLGIFSAGVAYAPHRTVAHSLFSCAYVSWITYLIEPFLTTAVVVGYLSHLFADTLTSAGVPYLWPYKKKFNLRSIGMKIKSGSKEDRLIGNLALLLASLGFVYLVGHIIYNEAIIAGWF</sequence>
<evidence type="ECO:0000313" key="2">
    <source>
        <dbReference type="EMBL" id="MBA4601644.1"/>
    </source>
</evidence>
<dbReference type="PANTHER" id="PTHR35531">
    <property type="entry name" value="INNER MEMBRANE PROTEIN YBCI-RELATED"/>
    <property type="match status" value="1"/>
</dbReference>
<accession>A0A7W1XQX3</accession>
<keyword evidence="1" id="KW-1133">Transmembrane helix</keyword>